<evidence type="ECO:0000313" key="2">
    <source>
        <dbReference type="Proteomes" id="UP000177165"/>
    </source>
</evidence>
<organism evidence="1 2">
    <name type="scientific">Candidatus Kerfeldbacteria bacterium RIFCSPHIGHO2_02_FULL_42_14</name>
    <dbReference type="NCBI Taxonomy" id="1798540"/>
    <lineage>
        <taxon>Bacteria</taxon>
        <taxon>Candidatus Kerfeldiibacteriota</taxon>
    </lineage>
</organism>
<proteinExistence type="predicted"/>
<comment type="caution">
    <text evidence="1">The sequence shown here is derived from an EMBL/GenBank/DDBJ whole genome shotgun (WGS) entry which is preliminary data.</text>
</comment>
<reference evidence="1 2" key="1">
    <citation type="journal article" date="2016" name="Nat. Commun.">
        <title>Thousands of microbial genomes shed light on interconnected biogeochemical processes in an aquifer system.</title>
        <authorList>
            <person name="Anantharaman K."/>
            <person name="Brown C.T."/>
            <person name="Hug L.A."/>
            <person name="Sharon I."/>
            <person name="Castelle C.J."/>
            <person name="Probst A.J."/>
            <person name="Thomas B.C."/>
            <person name="Singh A."/>
            <person name="Wilkins M.J."/>
            <person name="Karaoz U."/>
            <person name="Brodie E.L."/>
            <person name="Williams K.H."/>
            <person name="Hubbard S.S."/>
            <person name="Banfield J.F."/>
        </authorList>
    </citation>
    <scope>NUCLEOTIDE SEQUENCE [LARGE SCALE GENOMIC DNA]</scope>
</reference>
<dbReference type="AlphaFoldDB" id="A0A1G2AQ05"/>
<accession>A0A1G2AQ05</accession>
<dbReference type="EMBL" id="MHKB01000013">
    <property type="protein sequence ID" value="OGY78639.1"/>
    <property type="molecule type" value="Genomic_DNA"/>
</dbReference>
<name>A0A1G2AQ05_9BACT</name>
<evidence type="ECO:0000313" key="1">
    <source>
        <dbReference type="EMBL" id="OGY78639.1"/>
    </source>
</evidence>
<dbReference type="Proteomes" id="UP000177165">
    <property type="component" value="Unassembled WGS sequence"/>
</dbReference>
<protein>
    <submittedName>
        <fullName evidence="1">Uncharacterized protein</fullName>
    </submittedName>
</protein>
<sequence length="181" mass="20596">MRRILEAGHYYCAKGPTQWAKVGWEIAKELAHNGDKTMLFIDDVHDISNVSVYEVDMPVISLGDCRPHYTIRESEVESQGLQILEQLKNIPSKKRRAELQGTVWYCSGAALTNGKGKPSCVLLDAGLSLVKQQFGFQSGINILPEFYQDQQEKLLRIVKKALPDFQLQVILYDLDGKWHYL</sequence>
<dbReference type="STRING" id="1798540.A3B74_04655"/>
<gene>
    <name evidence="1" type="ORF">A3B74_04655</name>
</gene>